<evidence type="ECO:0000256" key="1">
    <source>
        <dbReference type="SAM" id="MobiDB-lite"/>
    </source>
</evidence>
<evidence type="ECO:0000313" key="3">
    <source>
        <dbReference type="EMBL" id="RUS83252.1"/>
    </source>
</evidence>
<keyword evidence="4" id="KW-1185">Reference proteome</keyword>
<dbReference type="PANTHER" id="PTHR35383">
    <property type="entry name" value="MUCIN 12EA-RELATED"/>
    <property type="match status" value="1"/>
</dbReference>
<feature type="signal peptide" evidence="2">
    <location>
        <begin position="1"/>
        <end position="19"/>
    </location>
</feature>
<reference evidence="3 4" key="1">
    <citation type="submission" date="2019-01" db="EMBL/GenBank/DDBJ databases">
        <title>A draft genome assembly of the solar-powered sea slug Elysia chlorotica.</title>
        <authorList>
            <person name="Cai H."/>
            <person name="Li Q."/>
            <person name="Fang X."/>
            <person name="Li J."/>
            <person name="Curtis N.E."/>
            <person name="Altenburger A."/>
            <person name="Shibata T."/>
            <person name="Feng M."/>
            <person name="Maeda T."/>
            <person name="Schwartz J.A."/>
            <person name="Shigenobu S."/>
            <person name="Lundholm N."/>
            <person name="Nishiyama T."/>
            <person name="Yang H."/>
            <person name="Hasebe M."/>
            <person name="Li S."/>
            <person name="Pierce S.K."/>
            <person name="Wang J."/>
        </authorList>
    </citation>
    <scope>NUCLEOTIDE SEQUENCE [LARGE SCALE GENOMIC DNA]</scope>
    <source>
        <strain evidence="3">EC2010</strain>
        <tissue evidence="3">Whole organism of an adult</tissue>
    </source>
</reference>
<dbReference type="EMBL" id="RQTK01000251">
    <property type="protein sequence ID" value="RUS83252.1"/>
    <property type="molecule type" value="Genomic_DNA"/>
</dbReference>
<dbReference type="STRING" id="188477.A0A3S1C572"/>
<comment type="caution">
    <text evidence="3">The sequence shown here is derived from an EMBL/GenBank/DDBJ whole genome shotgun (WGS) entry which is preliminary data.</text>
</comment>
<proteinExistence type="predicted"/>
<evidence type="ECO:0008006" key="5">
    <source>
        <dbReference type="Google" id="ProtNLM"/>
    </source>
</evidence>
<gene>
    <name evidence="3" type="ORF">EGW08_008975</name>
</gene>
<protein>
    <recommendedName>
        <fullName evidence="5">Sushi domain-containing protein</fullName>
    </recommendedName>
</protein>
<dbReference type="AlphaFoldDB" id="A0A3S1C572"/>
<dbReference type="PANTHER" id="PTHR35383:SF1">
    <property type="entry name" value="MUCIN 12EA-RELATED"/>
    <property type="match status" value="1"/>
</dbReference>
<keyword evidence="2" id="KW-0732">Signal</keyword>
<feature type="chain" id="PRO_5018763020" description="Sushi domain-containing protein" evidence="2">
    <location>
        <begin position="20"/>
        <end position="575"/>
    </location>
</feature>
<sequence>MAAKPSAFLAVIFTFIVLADYKVFSLPSATYCRTCDTHDPTPQDDCYQTTGKKHKICTGGCITRFLMTSSGLRIQKGCTDDATCLAEWWLFSSVQPACQASKLSGPGATLPDHVTCSVCCHAFRDGNIYCSDDLHPPASTLIQYPDVPRPTAPPSVTVGGGDADTSFGLTSESPGMITQQSLINPEDAKKYPDHMVCANCEKIDQVDQSSCGASFVCYGSRPLCMTSFFDDGKQHLTEIKRCAAVSECWDLWYNETRLRPDCMGDIDHDPFSWESTKSGECHYCCHTPEGESSDWCNKAMWPTKPRNLVDMPDYQRRILDPKTTTVKVTTEKLTTEHTTEAQTMEESTTQRVTTDRDTTQQITTDGITTQQVTADKTTTQQITTDGITRQQMTDDYVTNTQTTDQDTTELATVAQTTDQDTTEHATDQDATELVTVAQTTENVTIAQTTEEVTVPKSTDQDTTEKVTFVQTTDQDTTEKVTFVQTTDKDTTEQVTVAQTTDQDTTEQVTFVQTTDQDTTEQMTVAQTTDQDTTEQVTVVQTTVKDTTEQATDLQTLSARFARLRVTTGLRARPGE</sequence>
<feature type="region of interest" description="Disordered" evidence="1">
    <location>
        <begin position="335"/>
        <end position="357"/>
    </location>
</feature>
<name>A0A3S1C572_ELYCH</name>
<evidence type="ECO:0000313" key="4">
    <source>
        <dbReference type="Proteomes" id="UP000271974"/>
    </source>
</evidence>
<evidence type="ECO:0000256" key="2">
    <source>
        <dbReference type="SAM" id="SignalP"/>
    </source>
</evidence>
<accession>A0A3S1C572</accession>
<dbReference type="OrthoDB" id="10492106at2759"/>
<dbReference type="Proteomes" id="UP000271974">
    <property type="component" value="Unassembled WGS sequence"/>
</dbReference>
<organism evidence="3 4">
    <name type="scientific">Elysia chlorotica</name>
    <name type="common">Eastern emerald elysia</name>
    <name type="synonym">Sea slug</name>
    <dbReference type="NCBI Taxonomy" id="188477"/>
    <lineage>
        <taxon>Eukaryota</taxon>
        <taxon>Metazoa</taxon>
        <taxon>Spiralia</taxon>
        <taxon>Lophotrochozoa</taxon>
        <taxon>Mollusca</taxon>
        <taxon>Gastropoda</taxon>
        <taxon>Heterobranchia</taxon>
        <taxon>Euthyneura</taxon>
        <taxon>Panpulmonata</taxon>
        <taxon>Sacoglossa</taxon>
        <taxon>Placobranchoidea</taxon>
        <taxon>Plakobranchidae</taxon>
        <taxon>Elysia</taxon>
    </lineage>
</organism>